<dbReference type="Pfam" id="PF09588">
    <property type="entry name" value="YqaJ"/>
    <property type="match status" value="1"/>
</dbReference>
<dbReference type="CDD" id="cd22343">
    <property type="entry name" value="PDDEXK_lambda_exonuclease-like"/>
    <property type="match status" value="1"/>
</dbReference>
<dbReference type="InterPro" id="IPR011604">
    <property type="entry name" value="PDDEXK-like_dom_sf"/>
</dbReference>
<keyword evidence="3" id="KW-1185">Reference proteome</keyword>
<reference evidence="2" key="1">
    <citation type="submission" date="2019-08" db="EMBL/GenBank/DDBJ databases">
        <title>The genome of the North American firefly Photinus pyralis.</title>
        <authorList>
            <consortium name="Photinus pyralis genome working group"/>
            <person name="Fallon T.R."/>
            <person name="Sander Lower S.E."/>
            <person name="Weng J.-K."/>
        </authorList>
    </citation>
    <scope>NUCLEOTIDE SEQUENCE</scope>
    <source>
        <strain evidence="2">TRF0915ILg1</strain>
        <tissue evidence="2">Whole body</tissue>
    </source>
</reference>
<evidence type="ECO:0000259" key="1">
    <source>
        <dbReference type="Pfam" id="PF09588"/>
    </source>
</evidence>
<dbReference type="Proteomes" id="UP000801492">
    <property type="component" value="Unassembled WGS sequence"/>
</dbReference>
<dbReference type="Gene3D" id="3.90.320.10">
    <property type="match status" value="1"/>
</dbReference>
<gene>
    <name evidence="2" type="ORF">ILUMI_14421</name>
</gene>
<feature type="non-terminal residue" evidence="2">
    <location>
        <position position="250"/>
    </location>
</feature>
<accession>A0A8K0CUU5</accession>
<feature type="domain" description="YqaJ viral recombinase" evidence="1">
    <location>
        <begin position="79"/>
        <end position="155"/>
    </location>
</feature>
<organism evidence="2 3">
    <name type="scientific">Ignelater luminosus</name>
    <name type="common">Cucubano</name>
    <name type="synonym">Pyrophorus luminosus</name>
    <dbReference type="NCBI Taxonomy" id="2038154"/>
    <lineage>
        <taxon>Eukaryota</taxon>
        <taxon>Metazoa</taxon>
        <taxon>Ecdysozoa</taxon>
        <taxon>Arthropoda</taxon>
        <taxon>Hexapoda</taxon>
        <taxon>Insecta</taxon>
        <taxon>Pterygota</taxon>
        <taxon>Neoptera</taxon>
        <taxon>Endopterygota</taxon>
        <taxon>Coleoptera</taxon>
        <taxon>Polyphaga</taxon>
        <taxon>Elateriformia</taxon>
        <taxon>Elateroidea</taxon>
        <taxon>Elateridae</taxon>
        <taxon>Agrypninae</taxon>
        <taxon>Pyrophorini</taxon>
        <taxon>Ignelater</taxon>
    </lineage>
</organism>
<evidence type="ECO:0000313" key="3">
    <source>
        <dbReference type="Proteomes" id="UP000801492"/>
    </source>
</evidence>
<evidence type="ECO:0000313" key="2">
    <source>
        <dbReference type="EMBL" id="KAF2891752.1"/>
    </source>
</evidence>
<dbReference type="OrthoDB" id="6108535at2759"/>
<dbReference type="InterPro" id="IPR019080">
    <property type="entry name" value="YqaJ_viral_recombinase"/>
</dbReference>
<dbReference type="PANTHER" id="PTHR46609:SF8">
    <property type="entry name" value="YQAJ VIRAL RECOMBINASE DOMAIN-CONTAINING PROTEIN"/>
    <property type="match status" value="1"/>
</dbReference>
<dbReference type="EMBL" id="VTPC01023925">
    <property type="protein sequence ID" value="KAF2891752.1"/>
    <property type="molecule type" value="Genomic_DNA"/>
</dbReference>
<dbReference type="GO" id="GO:0006281">
    <property type="term" value="P:DNA repair"/>
    <property type="evidence" value="ECO:0007669"/>
    <property type="project" value="UniProtKB-ARBA"/>
</dbReference>
<dbReference type="AlphaFoldDB" id="A0A8K0CUU5"/>
<comment type="caution">
    <text evidence="2">The sequence shown here is derived from an EMBL/GenBank/DDBJ whole genome shotgun (WGS) entry which is preliminary data.</text>
</comment>
<protein>
    <recommendedName>
        <fullName evidence="1">YqaJ viral recombinase domain-containing protein</fullName>
    </recommendedName>
</protein>
<dbReference type="InterPro" id="IPR051703">
    <property type="entry name" value="NF-kappa-B_Signaling_Reg"/>
</dbReference>
<dbReference type="PANTHER" id="PTHR46609">
    <property type="entry name" value="EXONUCLEASE, PHAGE-TYPE/RECB, C-TERMINAL DOMAIN-CONTAINING PROTEIN"/>
    <property type="match status" value="1"/>
</dbReference>
<proteinExistence type="predicted"/>
<sequence>PIEALYPRTTEYAVVHKEDLNLDLEKFKTMPGKTNVSFSWLLKSEVPAAVDRIVPAIQDMLLSPEYYQAYNKISYLNKSWGRDNEEATLKRFIDATSLPVTRSGLWLHECGYLGASPDGLIGDYAVLEIECLYNLVVNIYHLYYHQTQEQLHLTRREKAYFMTCTPNDHEILLITKDLKWKNNLDVLKTFYLERFVPAVLGATNKAGVKQKFCAHSTDGHRPISTVHDRHVSNLELVGNSSGWSTVVGES</sequence>
<dbReference type="SUPFAM" id="SSF52980">
    <property type="entry name" value="Restriction endonuclease-like"/>
    <property type="match status" value="1"/>
</dbReference>
<dbReference type="InterPro" id="IPR011335">
    <property type="entry name" value="Restrct_endonuc-II-like"/>
</dbReference>
<name>A0A8K0CUU5_IGNLU</name>